<feature type="transmembrane region" description="Helical" evidence="1">
    <location>
        <begin position="140"/>
        <end position="159"/>
    </location>
</feature>
<feature type="transmembrane region" description="Helical" evidence="1">
    <location>
        <begin position="64"/>
        <end position="82"/>
    </location>
</feature>
<proteinExistence type="predicted"/>
<reference evidence="3 4" key="1">
    <citation type="submission" date="2022-03" db="EMBL/GenBank/DDBJ databases">
        <title>Parabacteroides sp. nov. isolated from swine feces.</title>
        <authorList>
            <person name="Bak J.E."/>
        </authorList>
    </citation>
    <scope>NUCLEOTIDE SEQUENCE [LARGE SCALE GENOMIC DNA]</scope>
    <source>
        <strain evidence="3 4">AGMB00274</strain>
    </source>
</reference>
<dbReference type="InterPro" id="IPR000620">
    <property type="entry name" value="EamA_dom"/>
</dbReference>
<evidence type="ECO:0000259" key="2">
    <source>
        <dbReference type="Pfam" id="PF00892"/>
    </source>
</evidence>
<protein>
    <submittedName>
        <fullName evidence="3">DMT family transporter</fullName>
    </submittedName>
</protein>
<dbReference type="Proteomes" id="UP001165444">
    <property type="component" value="Unassembled WGS sequence"/>
</dbReference>
<feature type="transmembrane region" description="Helical" evidence="1">
    <location>
        <begin position="231"/>
        <end position="255"/>
    </location>
</feature>
<dbReference type="RefSeq" id="WP_243323907.1">
    <property type="nucleotide sequence ID" value="NZ_JAKZMM010000011.1"/>
</dbReference>
<keyword evidence="4" id="KW-1185">Reference proteome</keyword>
<feature type="transmembrane region" description="Helical" evidence="1">
    <location>
        <begin position="115"/>
        <end position="134"/>
    </location>
</feature>
<keyword evidence="1" id="KW-0472">Membrane</keyword>
<dbReference type="PROSITE" id="PS51257">
    <property type="entry name" value="PROKAR_LIPOPROTEIN"/>
    <property type="match status" value="1"/>
</dbReference>
<feature type="transmembrane region" description="Helical" evidence="1">
    <location>
        <begin position="88"/>
        <end position="108"/>
    </location>
</feature>
<gene>
    <name evidence="3" type="ORF">MUN53_06050</name>
</gene>
<feature type="transmembrane region" description="Helical" evidence="1">
    <location>
        <begin position="35"/>
        <end position="52"/>
    </location>
</feature>
<keyword evidence="1" id="KW-0812">Transmembrane</keyword>
<dbReference type="PANTHER" id="PTHR22911">
    <property type="entry name" value="ACYL-MALONYL CONDENSING ENZYME-RELATED"/>
    <property type="match status" value="1"/>
</dbReference>
<feature type="transmembrane region" description="Helical" evidence="1">
    <location>
        <begin position="261"/>
        <end position="282"/>
    </location>
</feature>
<sequence length="288" mass="31969">MKQAFLQLHLAVLLASCSGIFGNLISLDPVLITGYRMLLASVMLLLLLFIKYGRIIVGRKDSHILWLGVLLAFHWIFFYGSIKYANVSVGVVCFCLSGFFTALISPWINRKRISWVELLLSSLTLAGISLIFHFDASFRIGIVLGFVSSLLFAFYATLNERVNQSGQVVKTTALQMVGGTFAIGLLLPFYHVSKSSLSLLPSWEDLVFLILLALGCTVCMCMLLNRAQKTISAFTVSLSFNLEPVYSILLAVLLFDEDKMLGTSFYVGLSLIVLSLVLQMVYQKFSSQ</sequence>
<keyword evidence="1" id="KW-1133">Transmembrane helix</keyword>
<evidence type="ECO:0000313" key="4">
    <source>
        <dbReference type="Proteomes" id="UP001165444"/>
    </source>
</evidence>
<feature type="domain" description="EamA" evidence="2">
    <location>
        <begin position="140"/>
        <end position="278"/>
    </location>
</feature>
<evidence type="ECO:0000256" key="1">
    <source>
        <dbReference type="SAM" id="Phobius"/>
    </source>
</evidence>
<dbReference type="Pfam" id="PF00892">
    <property type="entry name" value="EamA"/>
    <property type="match status" value="2"/>
</dbReference>
<comment type="caution">
    <text evidence="3">The sequence shown here is derived from an EMBL/GenBank/DDBJ whole genome shotgun (WGS) entry which is preliminary data.</text>
</comment>
<feature type="transmembrane region" description="Helical" evidence="1">
    <location>
        <begin position="206"/>
        <end position="224"/>
    </location>
</feature>
<feature type="domain" description="EamA" evidence="2">
    <location>
        <begin position="8"/>
        <end position="132"/>
    </location>
</feature>
<dbReference type="InterPro" id="IPR037185">
    <property type="entry name" value="EmrE-like"/>
</dbReference>
<evidence type="ECO:0000313" key="3">
    <source>
        <dbReference type="EMBL" id="MCJ2380177.1"/>
    </source>
</evidence>
<dbReference type="EMBL" id="JAKZMM010000011">
    <property type="protein sequence ID" value="MCJ2380177.1"/>
    <property type="molecule type" value="Genomic_DNA"/>
</dbReference>
<name>A0ABT0BZL1_9BACT</name>
<dbReference type="SUPFAM" id="SSF103481">
    <property type="entry name" value="Multidrug resistance efflux transporter EmrE"/>
    <property type="match status" value="2"/>
</dbReference>
<feature type="transmembrane region" description="Helical" evidence="1">
    <location>
        <begin position="171"/>
        <end position="191"/>
    </location>
</feature>
<dbReference type="PANTHER" id="PTHR22911:SF79">
    <property type="entry name" value="MOBA-LIKE NTP TRANSFERASE DOMAIN-CONTAINING PROTEIN"/>
    <property type="match status" value="1"/>
</dbReference>
<accession>A0ABT0BZL1</accession>
<organism evidence="3 4">
    <name type="scientific">Parabacteroides faecalis</name>
    <dbReference type="NCBI Taxonomy" id="2924040"/>
    <lineage>
        <taxon>Bacteria</taxon>
        <taxon>Pseudomonadati</taxon>
        <taxon>Bacteroidota</taxon>
        <taxon>Bacteroidia</taxon>
        <taxon>Bacteroidales</taxon>
        <taxon>Tannerellaceae</taxon>
        <taxon>Parabacteroides</taxon>
    </lineage>
</organism>